<name>A0A4Y3NPB8_PAEAU</name>
<accession>A0A4Y3NPB8</accession>
<evidence type="ECO:0000313" key="2">
    <source>
        <dbReference type="Proteomes" id="UP000317715"/>
    </source>
</evidence>
<dbReference type="Proteomes" id="UP000317715">
    <property type="component" value="Unassembled WGS sequence"/>
</dbReference>
<protein>
    <submittedName>
        <fullName evidence="1">Uncharacterized protein</fullName>
    </submittedName>
</protein>
<gene>
    <name evidence="1" type="ORF">AAU01_36130</name>
</gene>
<sequence length="425" mass="44392">MEEKAPEIAICVDGESALVAGDPTAIAELFRVIDVPETSTSKLGSAVADMLAAASGLAGAKEAGPSALSGNAFTMTSESFQRYIELAGQTASKPGVVAGLARTSDGRIDTVLEFVKTSPLKSLAGGNLPVLAACLAIRTAIHSLETLMESVDAKVDVLIRDNRHEAMGNIQGTTQILDKAFGYFEETGTITSTLWDQVAGQAVSLAQAHAVALNHIDSLTDELDAKDFSVRLANAKKAANGDLQHWLIITAVTLTNAVRLDSLEIVHAETTLKDTAHVKHVFAAKDTRLEMTRSKLQRLADVAAKAVNVSALTRVANPIDMPKLYGAVEELQRLLAVFAANFGMPEMSAVERSKWNQSVLSLGQQAGQAVAGAVTAAAGGVAAAPKAIGGGIEDRILQVAQGIEGRRNAHAENDPASADSVVEKG</sequence>
<dbReference type="GeneID" id="97302652"/>
<reference evidence="1 2" key="1">
    <citation type="submission" date="2019-06" db="EMBL/GenBank/DDBJ databases">
        <title>Whole genome shotgun sequence of Paenarthrobacter aurescens NBRC 12136.</title>
        <authorList>
            <person name="Hosoyama A."/>
            <person name="Uohara A."/>
            <person name="Ohji S."/>
            <person name="Ichikawa N."/>
        </authorList>
    </citation>
    <scope>NUCLEOTIDE SEQUENCE [LARGE SCALE GENOMIC DNA]</scope>
    <source>
        <strain evidence="1 2">NBRC 12136</strain>
    </source>
</reference>
<comment type="caution">
    <text evidence="1">The sequence shown here is derived from an EMBL/GenBank/DDBJ whole genome shotgun (WGS) entry which is preliminary data.</text>
</comment>
<evidence type="ECO:0000313" key="1">
    <source>
        <dbReference type="EMBL" id="GEB20858.1"/>
    </source>
</evidence>
<keyword evidence="2" id="KW-1185">Reference proteome</keyword>
<dbReference type="RefSeq" id="WP_141285992.1">
    <property type="nucleotide sequence ID" value="NZ_BAAAWK010000001.1"/>
</dbReference>
<dbReference type="AlphaFoldDB" id="A0A4Y3NPB8"/>
<organism evidence="1 2">
    <name type="scientific">Paenarthrobacter aurescens</name>
    <name type="common">Arthrobacter aurescens</name>
    <dbReference type="NCBI Taxonomy" id="43663"/>
    <lineage>
        <taxon>Bacteria</taxon>
        <taxon>Bacillati</taxon>
        <taxon>Actinomycetota</taxon>
        <taxon>Actinomycetes</taxon>
        <taxon>Micrococcales</taxon>
        <taxon>Micrococcaceae</taxon>
        <taxon>Paenarthrobacter</taxon>
    </lineage>
</organism>
<dbReference type="EMBL" id="BJMD01000028">
    <property type="protein sequence ID" value="GEB20858.1"/>
    <property type="molecule type" value="Genomic_DNA"/>
</dbReference>
<dbReference type="OrthoDB" id="4391631at2"/>
<proteinExistence type="predicted"/>